<dbReference type="RefSeq" id="WP_034962498.1">
    <property type="nucleotide sequence ID" value="NZ_JMIW01000012.1"/>
</dbReference>
<keyword evidence="2" id="KW-1185">Reference proteome</keyword>
<comment type="caution">
    <text evidence="1">The sequence shown here is derived from an EMBL/GenBank/DDBJ whole genome shotgun (WGS) entry which is preliminary data.</text>
</comment>
<gene>
    <name evidence="1" type="ORF">EH31_06580</name>
</gene>
<sequence>MTKTKIDLEAAIPAMVAKFPKEENAIRNSVALIREALPENELSAIRYAAAHMVKNWVNWMDKELVPYPDVHGLGALVITDRRLLYIDGTKQYGWRKEGPPPRLEHAIFKLSKWSFPQSGGSRPDVFDAGLWFGDRVVGLDLLRRDEMEELNLVLEALV</sequence>
<evidence type="ECO:0000313" key="1">
    <source>
        <dbReference type="EMBL" id="KEO86745.1"/>
    </source>
</evidence>
<dbReference type="AlphaFoldDB" id="A0A074M2C2"/>
<evidence type="ECO:0008006" key="3">
    <source>
        <dbReference type="Google" id="ProtNLM"/>
    </source>
</evidence>
<proteinExistence type="predicted"/>
<organism evidence="1 2">
    <name type="scientific">Erythrobacter longus</name>
    <dbReference type="NCBI Taxonomy" id="1044"/>
    <lineage>
        <taxon>Bacteria</taxon>
        <taxon>Pseudomonadati</taxon>
        <taxon>Pseudomonadota</taxon>
        <taxon>Alphaproteobacteria</taxon>
        <taxon>Sphingomonadales</taxon>
        <taxon>Erythrobacteraceae</taxon>
        <taxon>Erythrobacter/Porphyrobacter group</taxon>
        <taxon>Erythrobacter</taxon>
    </lineage>
</organism>
<protein>
    <recommendedName>
        <fullName evidence="3">YokE-like PH domain-containing protein</fullName>
    </recommendedName>
</protein>
<dbReference type="Proteomes" id="UP000027647">
    <property type="component" value="Unassembled WGS sequence"/>
</dbReference>
<accession>A0A074M2C2</accession>
<name>A0A074M2C2_ERYLO</name>
<reference evidence="1 2" key="1">
    <citation type="submission" date="2014-04" db="EMBL/GenBank/DDBJ databases">
        <title>A comprehensive comparison of genomes of Erythrobacter spp. strains.</title>
        <authorList>
            <person name="Zheng Q."/>
        </authorList>
    </citation>
    <scope>NUCLEOTIDE SEQUENCE [LARGE SCALE GENOMIC DNA]</scope>
    <source>
        <strain evidence="1 2">DSM 6997</strain>
    </source>
</reference>
<dbReference type="EMBL" id="JMIW01000012">
    <property type="protein sequence ID" value="KEO86745.1"/>
    <property type="molecule type" value="Genomic_DNA"/>
</dbReference>
<evidence type="ECO:0000313" key="2">
    <source>
        <dbReference type="Proteomes" id="UP000027647"/>
    </source>
</evidence>